<dbReference type="InterPro" id="IPR038765">
    <property type="entry name" value="Papain-like_cys_pep_sf"/>
</dbReference>
<comment type="caution">
    <text evidence="4">The sequence shown here is derived from an EMBL/GenBank/DDBJ whole genome shotgun (WGS) entry which is preliminary data.</text>
</comment>
<dbReference type="SUPFAM" id="SSF53955">
    <property type="entry name" value="Lysozyme-like"/>
    <property type="match status" value="1"/>
</dbReference>
<feature type="domain" description="Peptidase C51" evidence="2">
    <location>
        <begin position="494"/>
        <end position="580"/>
    </location>
</feature>
<evidence type="ECO:0000313" key="5">
    <source>
        <dbReference type="Proteomes" id="UP000460412"/>
    </source>
</evidence>
<dbReference type="CDD" id="cd16891">
    <property type="entry name" value="CwlT-like"/>
    <property type="match status" value="1"/>
</dbReference>
<gene>
    <name evidence="4" type="ORF">GN277_17410</name>
</gene>
<dbReference type="InterPro" id="IPR023346">
    <property type="entry name" value="Lysozyme-like_dom_sf"/>
</dbReference>
<dbReference type="RefSeq" id="WP_159752164.1">
    <property type="nucleotide sequence ID" value="NZ_WUQX01000001.1"/>
</dbReference>
<proteinExistence type="predicted"/>
<keyword evidence="1" id="KW-1133">Transmembrane helix</keyword>
<evidence type="ECO:0000256" key="1">
    <source>
        <dbReference type="SAM" id="Phobius"/>
    </source>
</evidence>
<dbReference type="InterPro" id="IPR007921">
    <property type="entry name" value="CHAP_dom"/>
</dbReference>
<protein>
    <submittedName>
        <fullName evidence="4">CHAP domain-containing protein</fullName>
    </submittedName>
</protein>
<keyword evidence="1" id="KW-0812">Transmembrane</keyword>
<dbReference type="InterPro" id="IPR047194">
    <property type="entry name" value="CwlT-like_lysozyme"/>
</dbReference>
<keyword evidence="5" id="KW-1185">Reference proteome</keyword>
<dbReference type="AlphaFoldDB" id="A0A7X3MIV3"/>
<dbReference type="EMBL" id="WUQX01000001">
    <property type="protein sequence ID" value="MXP77090.1"/>
    <property type="molecule type" value="Genomic_DNA"/>
</dbReference>
<dbReference type="Proteomes" id="UP000460412">
    <property type="component" value="Unassembled WGS sequence"/>
</dbReference>
<keyword evidence="1" id="KW-0472">Membrane</keyword>
<dbReference type="Gene3D" id="1.10.530.10">
    <property type="match status" value="1"/>
</dbReference>
<sequence>MADIKTRDAVKGTIKTLDKAAIAGSRMKSAYAKTKDKAEQGYYAEENSPTEYAADKVSHASGCIKDEGIHQFNKQGQKNAQITRENIGKAKDKIADFKAKRAKKAAEQKTMRNKAGQNAMRTIRQDGLQEIQGTASRPAVSAAPVKTETPQTAANSLIKTRQQGKRTIKTTARNAEKTVKTTAKGTVKATEKGVKTAKATSKTAIKTTEQTAKAAQKTAKASAKAAQKAAQTAKVTAKATAEATKATVKATIAAVRAIIAGTKALISALIAGGWIAIVIILIVVLLGCAVSLFGGGSDSTSYTPVSAEVEAYTPLIQKYAKQYGIPEYVELIKAVMMQESGGKGSDPMQAAEGSFNKKYPHEPNGIKDPEYSIECGVQELKAALVSAEVENPIDMERIKLALQGYNFGNGYISWAKTNYGGYSYANAVEFSAMQAQRLGWEKYGDTQYPAHVLRYYPYGRAFTSGGNQAIVEVALTQLGNEGGQPYWSWYGFGGRVEWCACFTSWCADQCGYLESGIIPKFSLCSDGVNWFKGKGQWQDRSYEPTAGNIIFFDWDGDGTIDHVGIVEKSENGVVYTVEGNSGDVCKQKQYAVGSSVIYGYGLPVY</sequence>
<evidence type="ECO:0000313" key="4">
    <source>
        <dbReference type="EMBL" id="MXP77090.1"/>
    </source>
</evidence>
<evidence type="ECO:0000259" key="3">
    <source>
        <dbReference type="Pfam" id="PF13702"/>
    </source>
</evidence>
<accession>A0A7X3MIV3</accession>
<organism evidence="4 5">
    <name type="scientific">Sporofaciens musculi</name>
    <dbReference type="NCBI Taxonomy" id="2681861"/>
    <lineage>
        <taxon>Bacteria</taxon>
        <taxon>Bacillati</taxon>
        <taxon>Bacillota</taxon>
        <taxon>Clostridia</taxon>
        <taxon>Lachnospirales</taxon>
        <taxon>Lachnospiraceae</taxon>
        <taxon>Sporofaciens</taxon>
    </lineage>
</organism>
<feature type="transmembrane region" description="Helical" evidence="1">
    <location>
        <begin position="265"/>
        <end position="293"/>
    </location>
</feature>
<name>A0A7X3MIV3_9FIRM</name>
<evidence type="ECO:0000259" key="2">
    <source>
        <dbReference type="Pfam" id="PF05257"/>
    </source>
</evidence>
<feature type="domain" description="CwlT-like lysozyme" evidence="3">
    <location>
        <begin position="307"/>
        <end position="470"/>
    </location>
</feature>
<dbReference type="Pfam" id="PF13702">
    <property type="entry name" value="Lysozyme_like"/>
    <property type="match status" value="1"/>
</dbReference>
<dbReference type="Pfam" id="PF05257">
    <property type="entry name" value="CHAP"/>
    <property type="match status" value="1"/>
</dbReference>
<dbReference type="SUPFAM" id="SSF54001">
    <property type="entry name" value="Cysteine proteinases"/>
    <property type="match status" value="1"/>
</dbReference>
<reference evidence="4 5" key="1">
    <citation type="submission" date="2019-12" db="EMBL/GenBank/DDBJ databases">
        <title>Sporaefaciens musculi gen. nov., sp. nov., a novel bacterium isolated from the caecum of an obese mouse.</title>
        <authorList>
            <person name="Rasmussen T.S."/>
            <person name="Streidl T."/>
            <person name="Hitch T.C.A."/>
            <person name="Wortmann E."/>
            <person name="Deptula P."/>
            <person name="Hansen M."/>
            <person name="Nielsen D.S."/>
            <person name="Clavel T."/>
            <person name="Vogensen F.K."/>
        </authorList>
    </citation>
    <scope>NUCLEOTIDE SEQUENCE [LARGE SCALE GENOMIC DNA]</scope>
    <source>
        <strain evidence="4 5">WCA-9-b2</strain>
    </source>
</reference>